<keyword evidence="6" id="KW-0662">Pyridine nucleotide biosynthesis</keyword>
<dbReference type="NCBIfam" id="TIGR00078">
    <property type="entry name" value="nadC"/>
    <property type="match status" value="1"/>
</dbReference>
<dbReference type="FunFam" id="3.90.1170.20:FF:000001">
    <property type="entry name" value="Nicotinate-nucleotide diphosphorylase (Carboxylating)"/>
    <property type="match status" value="1"/>
</dbReference>
<dbReference type="EC" id="2.4.2.19" evidence="5"/>
<comment type="pathway">
    <text evidence="2">Cofactor biosynthesis; NAD(+) biosynthesis; nicotinate D-ribonucleotide from quinolinate: step 1/1.</text>
</comment>
<dbReference type="SUPFAM" id="SSF54675">
    <property type="entry name" value="Nicotinate/Quinolinate PRTase N-terminal domain-like"/>
    <property type="match status" value="1"/>
</dbReference>
<evidence type="ECO:0000313" key="15">
    <source>
        <dbReference type="EMBL" id="SHK95614.1"/>
    </source>
</evidence>
<comment type="function">
    <text evidence="1">Involved in the catabolism of quinolinic acid (QA).</text>
</comment>
<dbReference type="Pfam" id="PF01729">
    <property type="entry name" value="QRPTase_C"/>
    <property type="match status" value="1"/>
</dbReference>
<evidence type="ECO:0000256" key="1">
    <source>
        <dbReference type="ARBA" id="ARBA00003237"/>
    </source>
</evidence>
<name>A0A1M6WPS4_9FIRM</name>
<dbReference type="Pfam" id="PF02749">
    <property type="entry name" value="QRPTase_N"/>
    <property type="match status" value="1"/>
</dbReference>
<feature type="domain" description="Quinolinate phosphoribosyl transferase C-terminal" evidence="13">
    <location>
        <begin position="111"/>
        <end position="276"/>
    </location>
</feature>
<feature type="domain" description="Quinolinate phosphoribosyl transferase N-terminal" evidence="14">
    <location>
        <begin position="24"/>
        <end position="109"/>
    </location>
</feature>
<dbReference type="GO" id="GO:0009435">
    <property type="term" value="P:NAD+ biosynthetic process"/>
    <property type="evidence" value="ECO:0007669"/>
    <property type="project" value="UniProtKB-UniPathway"/>
</dbReference>
<comment type="similarity">
    <text evidence="3 12">Belongs to the NadC/ModD family.</text>
</comment>
<evidence type="ECO:0000256" key="8">
    <source>
        <dbReference type="ARBA" id="ARBA00022679"/>
    </source>
</evidence>
<organism evidence="15 16">
    <name type="scientific">Desulforamulus aeronauticus DSM 10349</name>
    <dbReference type="NCBI Taxonomy" id="1121421"/>
    <lineage>
        <taxon>Bacteria</taxon>
        <taxon>Bacillati</taxon>
        <taxon>Bacillota</taxon>
        <taxon>Clostridia</taxon>
        <taxon>Eubacteriales</taxon>
        <taxon>Peptococcaceae</taxon>
        <taxon>Desulforamulus</taxon>
    </lineage>
</organism>
<dbReference type="STRING" id="1121421.SAMN02745123_03717"/>
<dbReference type="SUPFAM" id="SSF51690">
    <property type="entry name" value="Nicotinate/Quinolinate PRTase C-terminal domain-like"/>
    <property type="match status" value="1"/>
</dbReference>
<dbReference type="PIRSF" id="PIRSF006250">
    <property type="entry name" value="NadC_ModD"/>
    <property type="match status" value="1"/>
</dbReference>
<dbReference type="Gene3D" id="3.90.1170.20">
    <property type="entry name" value="Quinolinate phosphoribosyl transferase, N-terminal domain"/>
    <property type="match status" value="1"/>
</dbReference>
<evidence type="ECO:0000256" key="2">
    <source>
        <dbReference type="ARBA" id="ARBA00004893"/>
    </source>
</evidence>
<evidence type="ECO:0000256" key="11">
    <source>
        <dbReference type="ARBA" id="ARBA00069173"/>
    </source>
</evidence>
<proteinExistence type="inferred from homology"/>
<dbReference type="InterPro" id="IPR002638">
    <property type="entry name" value="Quinolinate_PRibosylTrfase_C"/>
</dbReference>
<dbReference type="Proteomes" id="UP000183997">
    <property type="component" value="Unassembled WGS sequence"/>
</dbReference>
<evidence type="ECO:0000256" key="5">
    <source>
        <dbReference type="ARBA" id="ARBA00011944"/>
    </source>
</evidence>
<dbReference type="CDD" id="cd01572">
    <property type="entry name" value="QPRTase"/>
    <property type="match status" value="1"/>
</dbReference>
<dbReference type="RefSeq" id="WP_072917326.1">
    <property type="nucleotide sequence ID" value="NZ_FRAR01000033.1"/>
</dbReference>
<dbReference type="InterPro" id="IPR027277">
    <property type="entry name" value="NadC/ModD"/>
</dbReference>
<dbReference type="PANTHER" id="PTHR32179:SF3">
    <property type="entry name" value="NICOTINATE-NUCLEOTIDE PYROPHOSPHORYLASE [CARBOXYLATING]"/>
    <property type="match status" value="1"/>
</dbReference>
<dbReference type="InterPro" id="IPR013785">
    <property type="entry name" value="Aldolase_TIM"/>
</dbReference>
<comment type="subunit">
    <text evidence="4">Hexamer formed by 3 homodimers.</text>
</comment>
<dbReference type="EMBL" id="FRAR01000033">
    <property type="protein sequence ID" value="SHK95614.1"/>
    <property type="molecule type" value="Genomic_DNA"/>
</dbReference>
<evidence type="ECO:0000256" key="12">
    <source>
        <dbReference type="PIRNR" id="PIRNR006250"/>
    </source>
</evidence>
<evidence type="ECO:0000313" key="16">
    <source>
        <dbReference type="Proteomes" id="UP000183997"/>
    </source>
</evidence>
<dbReference type="GO" id="GO:0004514">
    <property type="term" value="F:nicotinate-nucleotide diphosphorylase (carboxylating) activity"/>
    <property type="evidence" value="ECO:0007669"/>
    <property type="project" value="UniProtKB-EC"/>
</dbReference>
<dbReference type="InterPro" id="IPR004393">
    <property type="entry name" value="NadC"/>
</dbReference>
<dbReference type="Gene3D" id="3.20.20.70">
    <property type="entry name" value="Aldolase class I"/>
    <property type="match status" value="1"/>
</dbReference>
<dbReference type="InterPro" id="IPR037128">
    <property type="entry name" value="Quinolinate_PRibosylTase_N_sf"/>
</dbReference>
<dbReference type="UniPathway" id="UPA00253">
    <property type="reaction ID" value="UER00331"/>
</dbReference>
<keyword evidence="8 12" id="KW-0808">Transferase</keyword>
<sequence>MELNMIELRRIIEHSLTEDIGTGDITTNSIVSPDSVTRGIIFAKEPGVVAGIPVAEAVFRFLSPGIKFTAKVKDGDSLQLGAVIAEVEGDARAILTGERLALNFLQRMSGIATRTAALVEKIKLYAVRLVDTRKTTPGLRMLEKYAVRVGGGFNHRYGLYDAVLIKDNHIKVAGGITQAILAARHNVAHTIKIEVEVESLAGVTEALEARADVIMLDNMDPATMKEAVKMVDGRALVEASGGILEDTIVNVAKTGVNLISVGSLTHTIKSLDISLDIGEIKPRSTQP</sequence>
<keyword evidence="16" id="KW-1185">Reference proteome</keyword>
<dbReference type="FunFam" id="3.20.20.70:FF:000030">
    <property type="entry name" value="Nicotinate-nucleotide pyrophosphorylase, carboxylating"/>
    <property type="match status" value="1"/>
</dbReference>
<reference evidence="16" key="1">
    <citation type="submission" date="2016-11" db="EMBL/GenBank/DDBJ databases">
        <authorList>
            <person name="Varghese N."/>
            <person name="Submissions S."/>
        </authorList>
    </citation>
    <scope>NUCLEOTIDE SEQUENCE [LARGE SCALE GENOMIC DNA]</scope>
    <source>
        <strain evidence="16">DSM 10349</strain>
    </source>
</reference>
<dbReference type="InterPro" id="IPR036068">
    <property type="entry name" value="Nicotinate_pribotase-like_C"/>
</dbReference>
<comment type="catalytic activity">
    <reaction evidence="10">
        <text>nicotinate beta-D-ribonucleotide + CO2 + diphosphate = quinolinate + 5-phospho-alpha-D-ribose 1-diphosphate + 2 H(+)</text>
        <dbReference type="Rhea" id="RHEA:12733"/>
        <dbReference type="ChEBI" id="CHEBI:15378"/>
        <dbReference type="ChEBI" id="CHEBI:16526"/>
        <dbReference type="ChEBI" id="CHEBI:29959"/>
        <dbReference type="ChEBI" id="CHEBI:33019"/>
        <dbReference type="ChEBI" id="CHEBI:57502"/>
        <dbReference type="ChEBI" id="CHEBI:58017"/>
        <dbReference type="EC" id="2.4.2.19"/>
    </reaction>
</comment>
<protein>
    <recommendedName>
        <fullName evidence="11">Probable nicotinate-nucleotide pyrophosphorylase [carboxylating]</fullName>
        <ecNumber evidence="5">2.4.2.19</ecNumber>
    </recommendedName>
    <alternativeName>
        <fullName evidence="9">Quinolinate phosphoribosyltransferase [decarboxylating]</fullName>
    </alternativeName>
</protein>
<evidence type="ECO:0000256" key="9">
    <source>
        <dbReference type="ARBA" id="ARBA00033102"/>
    </source>
</evidence>
<evidence type="ECO:0000256" key="4">
    <source>
        <dbReference type="ARBA" id="ARBA00011218"/>
    </source>
</evidence>
<evidence type="ECO:0000259" key="13">
    <source>
        <dbReference type="Pfam" id="PF01729"/>
    </source>
</evidence>
<dbReference type="GO" id="GO:0005737">
    <property type="term" value="C:cytoplasm"/>
    <property type="evidence" value="ECO:0007669"/>
    <property type="project" value="TreeGrafter"/>
</dbReference>
<evidence type="ECO:0000256" key="10">
    <source>
        <dbReference type="ARBA" id="ARBA00047445"/>
    </source>
</evidence>
<dbReference type="PANTHER" id="PTHR32179">
    <property type="entry name" value="NICOTINATE-NUCLEOTIDE PYROPHOSPHORYLASE [CARBOXYLATING]"/>
    <property type="match status" value="1"/>
</dbReference>
<evidence type="ECO:0000256" key="6">
    <source>
        <dbReference type="ARBA" id="ARBA00022642"/>
    </source>
</evidence>
<evidence type="ECO:0000256" key="3">
    <source>
        <dbReference type="ARBA" id="ARBA00009400"/>
    </source>
</evidence>
<accession>A0A1M6WPS4</accession>
<evidence type="ECO:0000259" key="14">
    <source>
        <dbReference type="Pfam" id="PF02749"/>
    </source>
</evidence>
<dbReference type="InterPro" id="IPR022412">
    <property type="entry name" value="Quinolinate_PRibosylTrfase_N"/>
</dbReference>
<keyword evidence="7 12" id="KW-0328">Glycosyltransferase</keyword>
<dbReference type="GO" id="GO:0034213">
    <property type="term" value="P:quinolinate catabolic process"/>
    <property type="evidence" value="ECO:0007669"/>
    <property type="project" value="TreeGrafter"/>
</dbReference>
<dbReference type="AlphaFoldDB" id="A0A1M6WPS4"/>
<evidence type="ECO:0000256" key="7">
    <source>
        <dbReference type="ARBA" id="ARBA00022676"/>
    </source>
</evidence>
<dbReference type="OrthoDB" id="9782546at2"/>
<gene>
    <name evidence="15" type="ORF">SAMN02745123_03717</name>
</gene>